<feature type="chain" id="PRO_5007445529" description="PknH-like extracellular domain-containing protein" evidence="1">
    <location>
        <begin position="27"/>
        <end position="251"/>
    </location>
</feature>
<dbReference type="EMBL" id="CP014518">
    <property type="protein sequence ID" value="AMM32315.1"/>
    <property type="molecule type" value="Genomic_DNA"/>
</dbReference>
<sequence precursor="true">MGPLSVPWRRSAATAATAVLAVGALAGCRAGVQVPPSSGQGGPGLNASGEQRSFTGDELVGTAAAAKTALRLGGAVLDAPQLAAQKEAAVQGLFTDTSPAACAALTVTSTPAGLDRAAAALVVAPSDSHAQHTAVGLKSRATPEEASAEVAALAKAAAACGRYQASFGGLRVPVTAAAADPGADAQEAVMVTSTAQVPDGSGGTPQERTVVRALAAKGTVVVEVLLVDAQADDAAATVRGYIDMALARLPL</sequence>
<gene>
    <name evidence="2" type="ORF">SA2016_1639</name>
</gene>
<dbReference type="Proteomes" id="UP000070134">
    <property type="component" value="Chromosome"/>
</dbReference>
<accession>A0A127A108</accession>
<organism evidence="2 3">
    <name type="scientific">Sinomonas atrocyanea</name>
    <dbReference type="NCBI Taxonomy" id="37927"/>
    <lineage>
        <taxon>Bacteria</taxon>
        <taxon>Bacillati</taxon>
        <taxon>Actinomycetota</taxon>
        <taxon>Actinomycetes</taxon>
        <taxon>Micrococcales</taxon>
        <taxon>Micrococcaceae</taxon>
        <taxon>Sinomonas</taxon>
    </lineage>
</organism>
<protein>
    <recommendedName>
        <fullName evidence="4">PknH-like extracellular domain-containing protein</fullName>
    </recommendedName>
</protein>
<dbReference type="STRING" id="37927.SA2016_1639"/>
<evidence type="ECO:0000256" key="1">
    <source>
        <dbReference type="SAM" id="SignalP"/>
    </source>
</evidence>
<keyword evidence="1" id="KW-0732">Signal</keyword>
<dbReference type="KEGG" id="satk:SA2016_1639"/>
<reference evidence="2 3" key="1">
    <citation type="submission" date="2016-02" db="EMBL/GenBank/DDBJ databases">
        <title>Complete genome of Sinomonas atrocyanea KCTC 3377.</title>
        <authorList>
            <person name="Kim K.M."/>
        </authorList>
    </citation>
    <scope>NUCLEOTIDE SEQUENCE [LARGE SCALE GENOMIC DNA]</scope>
    <source>
        <strain evidence="2 3">KCTC 3377</strain>
    </source>
</reference>
<proteinExistence type="predicted"/>
<dbReference type="RefSeq" id="WP_141305712.1">
    <property type="nucleotide sequence ID" value="NZ_BJMO01000074.1"/>
</dbReference>
<evidence type="ECO:0000313" key="3">
    <source>
        <dbReference type="Proteomes" id="UP000070134"/>
    </source>
</evidence>
<evidence type="ECO:0008006" key="4">
    <source>
        <dbReference type="Google" id="ProtNLM"/>
    </source>
</evidence>
<evidence type="ECO:0000313" key="2">
    <source>
        <dbReference type="EMBL" id="AMM32315.1"/>
    </source>
</evidence>
<dbReference type="AlphaFoldDB" id="A0A127A108"/>
<keyword evidence="3" id="KW-1185">Reference proteome</keyword>
<name>A0A127A108_9MICC</name>
<feature type="signal peptide" evidence="1">
    <location>
        <begin position="1"/>
        <end position="26"/>
    </location>
</feature>